<gene>
    <name evidence="1" type="ORF">XD86_1183</name>
</gene>
<proteinExistence type="predicted"/>
<name>A0A101GXG7_9BACT</name>
<dbReference type="Pfam" id="PF19538">
    <property type="entry name" value="DUF6062"/>
    <property type="match status" value="1"/>
</dbReference>
<dbReference type="AlphaFoldDB" id="A0A101GXG7"/>
<organism evidence="1 2">
    <name type="scientific">Mesotoga infera</name>
    <dbReference type="NCBI Taxonomy" id="1236046"/>
    <lineage>
        <taxon>Bacteria</taxon>
        <taxon>Thermotogati</taxon>
        <taxon>Thermotogota</taxon>
        <taxon>Thermotogae</taxon>
        <taxon>Kosmotogales</taxon>
        <taxon>Kosmotogaceae</taxon>
        <taxon>Mesotoga</taxon>
    </lineage>
</organism>
<evidence type="ECO:0000313" key="1">
    <source>
        <dbReference type="EMBL" id="KUK66458.1"/>
    </source>
</evidence>
<dbReference type="InterPro" id="IPR045706">
    <property type="entry name" value="DUF6062"/>
</dbReference>
<dbReference type="EMBL" id="LGGH01000208">
    <property type="protein sequence ID" value="KUK66458.1"/>
    <property type="molecule type" value="Genomic_DNA"/>
</dbReference>
<reference evidence="2" key="1">
    <citation type="journal article" date="2015" name="MBio">
        <title>Genome-Resolved Metagenomic Analysis Reveals Roles for Candidate Phyla and Other Microbial Community Members in Biogeochemical Transformations in Oil Reservoirs.</title>
        <authorList>
            <person name="Hu P."/>
            <person name="Tom L."/>
            <person name="Singh A."/>
            <person name="Thomas B.C."/>
            <person name="Baker B.J."/>
            <person name="Piceno Y.M."/>
            <person name="Andersen G.L."/>
            <person name="Banfield J.F."/>
        </authorList>
    </citation>
    <scope>NUCLEOTIDE SEQUENCE [LARGE SCALE GENOMIC DNA]</scope>
</reference>
<comment type="caution">
    <text evidence="1">The sequence shown here is derived from an EMBL/GenBank/DDBJ whole genome shotgun (WGS) entry which is preliminary data.</text>
</comment>
<dbReference type="Proteomes" id="UP000054260">
    <property type="component" value="Unassembled WGS sequence"/>
</dbReference>
<protein>
    <submittedName>
        <fullName evidence="1">Uncharacterized protein</fullName>
    </submittedName>
</protein>
<dbReference type="PATRIC" id="fig|1236046.6.peg.58"/>
<accession>A0A101GXG7</accession>
<evidence type="ECO:0000313" key="2">
    <source>
        <dbReference type="Proteomes" id="UP000054260"/>
    </source>
</evidence>
<sequence>MKAENIVESEIVALLKEGNECPVCRSMEKAVDGWVIGAFSNLLHNENARLEMKRDGFCADHLRRITQLAREKSDVGSLAVSIVFRELLIEQLAWLRVRREPVFRTKRKPGPGSCVLCSVANQTERIYLSAISRFLQSLEVRKTYEESGSIFCINHSRYLLKKVGQSTQEWFADIQKSKYGQLTGKIEEFVSKHDYRNKVPIGEERTAWLTASKLIGERESGNDVG</sequence>